<evidence type="ECO:0000256" key="3">
    <source>
        <dbReference type="SAM" id="MobiDB-lite"/>
    </source>
</evidence>
<reference evidence="5" key="1">
    <citation type="submission" date="2022-11" db="UniProtKB">
        <authorList>
            <consortium name="WormBaseParasite"/>
        </authorList>
    </citation>
    <scope>IDENTIFICATION</scope>
</reference>
<dbReference type="WBParaSite" id="PSU_v2.g6061.t1">
    <property type="protein sequence ID" value="PSU_v2.g6061.t1"/>
    <property type="gene ID" value="PSU_v2.g6061"/>
</dbReference>
<dbReference type="PANTHER" id="PTHR11046:SF25">
    <property type="match status" value="1"/>
</dbReference>
<evidence type="ECO:0000256" key="2">
    <source>
        <dbReference type="SAM" id="Coils"/>
    </source>
</evidence>
<dbReference type="AlphaFoldDB" id="A0A914YZY7"/>
<evidence type="ECO:0000256" key="1">
    <source>
        <dbReference type="ARBA" id="ARBA00022722"/>
    </source>
</evidence>
<keyword evidence="4" id="KW-1185">Reference proteome</keyword>
<dbReference type="PANTHER" id="PTHR11046">
    <property type="entry name" value="OLIGORIBONUCLEASE, MITOCHONDRIAL"/>
    <property type="match status" value="1"/>
</dbReference>
<evidence type="ECO:0000313" key="4">
    <source>
        <dbReference type="Proteomes" id="UP000887577"/>
    </source>
</evidence>
<accession>A0A914YZY7</accession>
<keyword evidence="2" id="KW-0175">Coiled coil</keyword>
<dbReference type="InterPro" id="IPR022894">
    <property type="entry name" value="Oligoribonuclease"/>
</dbReference>
<evidence type="ECO:0000313" key="5">
    <source>
        <dbReference type="WBParaSite" id="PSU_v2.g6061.t1"/>
    </source>
</evidence>
<feature type="coiled-coil region" evidence="2">
    <location>
        <begin position="286"/>
        <end position="320"/>
    </location>
</feature>
<proteinExistence type="predicted"/>
<keyword evidence="1" id="KW-0378">Hydrolase</keyword>
<organism evidence="4 5">
    <name type="scientific">Panagrolaimus superbus</name>
    <dbReference type="NCBI Taxonomy" id="310955"/>
    <lineage>
        <taxon>Eukaryota</taxon>
        <taxon>Metazoa</taxon>
        <taxon>Ecdysozoa</taxon>
        <taxon>Nematoda</taxon>
        <taxon>Chromadorea</taxon>
        <taxon>Rhabditida</taxon>
        <taxon>Tylenchina</taxon>
        <taxon>Panagrolaimomorpha</taxon>
        <taxon>Panagrolaimoidea</taxon>
        <taxon>Panagrolaimidae</taxon>
        <taxon>Panagrolaimus</taxon>
    </lineage>
</organism>
<feature type="compositionally biased region" description="Polar residues" evidence="3">
    <location>
        <begin position="1"/>
        <end position="17"/>
    </location>
</feature>
<dbReference type="GO" id="GO:0000175">
    <property type="term" value="F:3'-5'-RNA exonuclease activity"/>
    <property type="evidence" value="ECO:0007669"/>
    <property type="project" value="InterPro"/>
</dbReference>
<name>A0A914YZY7_9BILA</name>
<protein>
    <submittedName>
        <fullName evidence="5">Uncharacterized protein</fullName>
    </submittedName>
</protein>
<sequence>MQTKDSLSKTKPQSFNGDNDKRYSYFNLNQNHVCSYASTIQSTSQPRNNKSVPVFQTYEKNGKVRSWNKLSVNDLSTKFSNYLNFNNEKEEPTKILCSNGSSTTRSTLSLHIAAYENSIEVVVSHDKVIPNPQKLAVSRNAFEFPRQQQEQAINEPEIMQFKASQRLMNPNGKPVYLNCKILNEIFKTPHGRKNANWRQQILEAAGYSQYISSAKILWYLIPIEKDTSATVKRLNSSAYDTASVYIGDANEWANQCRIEVTENENLIENESVNLNYENEIETVFQDQNVYQKLKELEDQLQKERENTAKKEEECLQLRETLVQKDKKINDLEFRSNIQQKRTVEILDKKDKLEETGENLLTQLQQNDEKLVEMMECLKIKDAKIQHLQDENLAKNEKINQLITSTVSLQKKIEKIGDLNHKKSKMLNSKGVSAKSTTKKRVKEVQAPIEKKKPKYEVMVNAKEYSFGFMILCVQLSWLGIFDTKIVEALRLIATFFDIEMSRIPDRRTIGRWCNEFDLWNKIKSLIPGTPKLNEIFCHHHIMASSWDVFVKYCLSEEREKFDCPTLKFSTFQAAIQFVSSTYGERSNAPAKSKEWNEWATKKGYKYTQFPSKLGARWNVGFAICATLLFNRKRLLEFLKETNYIIDKSHVALVTVIECPAFVVLLKIGAWMDQIINGPWWSEMDSDKHIIEQNINSAKIIHYLQNVAEDPKLFENEELFPMVTERSQKQIVFREAVLADVSEQFLENLPVCND</sequence>
<keyword evidence="1" id="KW-0540">Nuclease</keyword>
<feature type="region of interest" description="Disordered" evidence="3">
    <location>
        <begin position="1"/>
        <end position="21"/>
    </location>
</feature>
<dbReference type="Proteomes" id="UP000887577">
    <property type="component" value="Unplaced"/>
</dbReference>